<feature type="compositionally biased region" description="Low complexity" evidence="1">
    <location>
        <begin position="1"/>
        <end position="11"/>
    </location>
</feature>
<feature type="region of interest" description="Disordered" evidence="1">
    <location>
        <begin position="1"/>
        <end position="29"/>
    </location>
</feature>
<organism evidence="2 3">
    <name type="scientific">Euphydryas editha</name>
    <name type="common">Edith's checkerspot</name>
    <dbReference type="NCBI Taxonomy" id="104508"/>
    <lineage>
        <taxon>Eukaryota</taxon>
        <taxon>Metazoa</taxon>
        <taxon>Ecdysozoa</taxon>
        <taxon>Arthropoda</taxon>
        <taxon>Hexapoda</taxon>
        <taxon>Insecta</taxon>
        <taxon>Pterygota</taxon>
        <taxon>Neoptera</taxon>
        <taxon>Endopterygota</taxon>
        <taxon>Lepidoptera</taxon>
        <taxon>Glossata</taxon>
        <taxon>Ditrysia</taxon>
        <taxon>Papilionoidea</taxon>
        <taxon>Nymphalidae</taxon>
        <taxon>Nymphalinae</taxon>
        <taxon>Euphydryas</taxon>
    </lineage>
</organism>
<sequence length="98" mass="11324">MENLNNINNKYLNDKRSNSEQQAQQQQALNATANIKKTQAWDHLEKLTNELREFIQPKFRRAAEARAPHVALHGCEPEPLPALERLAEDCARVMRSLF</sequence>
<evidence type="ECO:0000313" key="2">
    <source>
        <dbReference type="EMBL" id="CAH2098020.1"/>
    </source>
</evidence>
<protein>
    <submittedName>
        <fullName evidence="2">Uncharacterized protein</fullName>
    </submittedName>
</protein>
<evidence type="ECO:0000256" key="1">
    <source>
        <dbReference type="SAM" id="MobiDB-lite"/>
    </source>
</evidence>
<accession>A0AAU9UFC6</accession>
<dbReference type="EMBL" id="CAKOGL010000019">
    <property type="protein sequence ID" value="CAH2098020.1"/>
    <property type="molecule type" value="Genomic_DNA"/>
</dbReference>
<reference evidence="2" key="1">
    <citation type="submission" date="2022-03" db="EMBL/GenBank/DDBJ databases">
        <authorList>
            <person name="Tunstrom K."/>
        </authorList>
    </citation>
    <scope>NUCLEOTIDE SEQUENCE</scope>
</reference>
<dbReference type="AlphaFoldDB" id="A0AAU9UFC6"/>
<comment type="caution">
    <text evidence="2">The sequence shown here is derived from an EMBL/GenBank/DDBJ whole genome shotgun (WGS) entry which is preliminary data.</text>
</comment>
<dbReference type="Proteomes" id="UP001153954">
    <property type="component" value="Unassembled WGS sequence"/>
</dbReference>
<proteinExistence type="predicted"/>
<name>A0AAU9UFC6_EUPED</name>
<evidence type="ECO:0000313" key="3">
    <source>
        <dbReference type="Proteomes" id="UP001153954"/>
    </source>
</evidence>
<keyword evidence="3" id="KW-1185">Reference proteome</keyword>
<gene>
    <name evidence="2" type="ORF">EEDITHA_LOCUS13180</name>
</gene>